<reference evidence="3" key="1">
    <citation type="submission" date="2010-08" db="EMBL/GenBank/DDBJ databases">
        <authorList>
            <consortium name="Caenorhabditis japonica Sequencing Consortium"/>
            <person name="Wilson R.K."/>
        </authorList>
    </citation>
    <scope>NUCLEOTIDE SEQUENCE [LARGE SCALE GENOMIC DNA]</scope>
    <source>
        <strain evidence="3">DF5081</strain>
    </source>
</reference>
<feature type="region of interest" description="Disordered" evidence="1">
    <location>
        <begin position="135"/>
        <end position="165"/>
    </location>
</feature>
<accession>A0A8R1HW01</accession>
<dbReference type="Proteomes" id="UP000005237">
    <property type="component" value="Unassembled WGS sequence"/>
</dbReference>
<feature type="compositionally biased region" description="Acidic residues" evidence="1">
    <location>
        <begin position="89"/>
        <end position="98"/>
    </location>
</feature>
<evidence type="ECO:0000256" key="1">
    <source>
        <dbReference type="SAM" id="MobiDB-lite"/>
    </source>
</evidence>
<dbReference type="AlphaFoldDB" id="A0A8R1HW01"/>
<reference evidence="2" key="2">
    <citation type="submission" date="2022-06" db="UniProtKB">
        <authorList>
            <consortium name="EnsemblMetazoa"/>
        </authorList>
    </citation>
    <scope>IDENTIFICATION</scope>
    <source>
        <strain evidence="2">DF5081</strain>
    </source>
</reference>
<organism evidence="2 3">
    <name type="scientific">Caenorhabditis japonica</name>
    <dbReference type="NCBI Taxonomy" id="281687"/>
    <lineage>
        <taxon>Eukaryota</taxon>
        <taxon>Metazoa</taxon>
        <taxon>Ecdysozoa</taxon>
        <taxon>Nematoda</taxon>
        <taxon>Chromadorea</taxon>
        <taxon>Rhabditida</taxon>
        <taxon>Rhabditina</taxon>
        <taxon>Rhabditomorpha</taxon>
        <taxon>Rhabditoidea</taxon>
        <taxon>Rhabditidae</taxon>
        <taxon>Peloderinae</taxon>
        <taxon>Caenorhabditis</taxon>
    </lineage>
</organism>
<keyword evidence="3" id="KW-1185">Reference proteome</keyword>
<feature type="compositionally biased region" description="Polar residues" evidence="1">
    <location>
        <begin position="139"/>
        <end position="159"/>
    </location>
</feature>
<evidence type="ECO:0000313" key="3">
    <source>
        <dbReference type="Proteomes" id="UP000005237"/>
    </source>
</evidence>
<feature type="region of interest" description="Disordered" evidence="1">
    <location>
        <begin position="37"/>
        <end position="101"/>
    </location>
</feature>
<dbReference type="EnsemblMetazoa" id="CJA13424c.1">
    <property type="protein sequence ID" value="CJA13424c.1"/>
    <property type="gene ID" value="WBGene00132628"/>
</dbReference>
<evidence type="ECO:0000313" key="2">
    <source>
        <dbReference type="EnsemblMetazoa" id="CJA13424c.1"/>
    </source>
</evidence>
<name>A0A8R1HW01_CAEJA</name>
<protein>
    <submittedName>
        <fullName evidence="2">Uncharacterized protein</fullName>
    </submittedName>
</protein>
<sequence length="343" mass="38625">MLKCGLTKDMPPIITTIEGLAEANRLDAMGEHMEAVAAEEAPPPSVSFQEEEEDPRDIIPIEQRSQSSLHYELNGLPGAGDSRRRAEAIDAEDDDSEISDLNNAYDSDEIEETGSEIEKMRDIVEKMKAQNGNIEEAGTSRSATSTNGVENLMTQSPSSERPDQCSRTMPIYEVVVSETDQAPSPQFKNWLMQKVKESDRLNPKFAALDKIAVSLRKRWKKPRKFTPAGLFQEVVEATEKFSSLDFVHLRAPADHRKSFMFVAYDVRPQIRSARIRSGTNPHCARIRNRPNAKCPNRKCYESELVLIVTARINIARISNGTNPKWYESETPDSEVVRIRSDTK</sequence>
<proteinExistence type="predicted"/>